<name>A0A317F8P4_9PROT</name>
<dbReference type="InterPro" id="IPR006311">
    <property type="entry name" value="TAT_signal"/>
</dbReference>
<dbReference type="GO" id="GO:0015024">
    <property type="term" value="F:glucuronate-2-sulfatase activity"/>
    <property type="evidence" value="ECO:0007669"/>
    <property type="project" value="TreeGrafter"/>
</dbReference>
<dbReference type="Pfam" id="PF00884">
    <property type="entry name" value="Sulfatase"/>
    <property type="match status" value="1"/>
</dbReference>
<dbReference type="OrthoDB" id="9795675at2"/>
<dbReference type="SUPFAM" id="SSF53649">
    <property type="entry name" value="Alkaline phosphatase-like"/>
    <property type="match status" value="1"/>
</dbReference>
<feature type="domain" description="Sulfatase N-terminal" evidence="1">
    <location>
        <begin position="50"/>
        <end position="406"/>
    </location>
</feature>
<gene>
    <name evidence="2" type="ORF">DFH01_21085</name>
</gene>
<dbReference type="PANTHER" id="PTHR46615:SF1">
    <property type="entry name" value="ARYLSULFATASE K"/>
    <property type="match status" value="1"/>
</dbReference>
<dbReference type="EMBL" id="QGNA01000005">
    <property type="protein sequence ID" value="PWS34852.1"/>
    <property type="molecule type" value="Genomic_DNA"/>
</dbReference>
<dbReference type="InterPro" id="IPR051849">
    <property type="entry name" value="GAG-degrading_sulfatase"/>
</dbReference>
<dbReference type="AlphaFoldDB" id="A0A317F8P4"/>
<keyword evidence="3" id="KW-1185">Reference proteome</keyword>
<proteinExistence type="predicted"/>
<organism evidence="2 3">
    <name type="scientific">Falsiroseomonas bella</name>
    <dbReference type="NCBI Taxonomy" id="2184016"/>
    <lineage>
        <taxon>Bacteria</taxon>
        <taxon>Pseudomonadati</taxon>
        <taxon>Pseudomonadota</taxon>
        <taxon>Alphaproteobacteria</taxon>
        <taxon>Acetobacterales</taxon>
        <taxon>Roseomonadaceae</taxon>
        <taxon>Falsiroseomonas</taxon>
    </lineage>
</organism>
<protein>
    <submittedName>
        <fullName evidence="2">Sulfatase</fullName>
    </submittedName>
</protein>
<dbReference type="RefSeq" id="WP_109872493.1">
    <property type="nucleotide sequence ID" value="NZ_QGNA01000005.1"/>
</dbReference>
<evidence type="ECO:0000259" key="1">
    <source>
        <dbReference type="Pfam" id="PF00884"/>
    </source>
</evidence>
<dbReference type="Proteomes" id="UP000245765">
    <property type="component" value="Unassembled WGS sequence"/>
</dbReference>
<accession>A0A317F8P4</accession>
<dbReference type="InterPro" id="IPR017850">
    <property type="entry name" value="Alkaline_phosphatase_core_sf"/>
</dbReference>
<evidence type="ECO:0000313" key="3">
    <source>
        <dbReference type="Proteomes" id="UP000245765"/>
    </source>
</evidence>
<dbReference type="Gene3D" id="3.40.720.10">
    <property type="entry name" value="Alkaline Phosphatase, subunit A"/>
    <property type="match status" value="1"/>
</dbReference>
<comment type="caution">
    <text evidence="2">The sequence shown here is derived from an EMBL/GenBank/DDBJ whole genome shotgun (WGS) entry which is preliminary data.</text>
</comment>
<dbReference type="GO" id="GO:0004065">
    <property type="term" value="F:arylsulfatase activity"/>
    <property type="evidence" value="ECO:0007669"/>
    <property type="project" value="TreeGrafter"/>
</dbReference>
<reference evidence="3" key="1">
    <citation type="submission" date="2018-05" db="EMBL/GenBank/DDBJ databases">
        <authorList>
            <person name="Du Z."/>
            <person name="Wang X."/>
        </authorList>
    </citation>
    <scope>NUCLEOTIDE SEQUENCE [LARGE SCALE GENOMIC DNA]</scope>
    <source>
        <strain evidence="3">CQN31</strain>
    </source>
</reference>
<dbReference type="InterPro" id="IPR000917">
    <property type="entry name" value="Sulfatase_N"/>
</dbReference>
<evidence type="ECO:0000313" key="2">
    <source>
        <dbReference type="EMBL" id="PWS34852.1"/>
    </source>
</evidence>
<dbReference type="PROSITE" id="PS51318">
    <property type="entry name" value="TAT"/>
    <property type="match status" value="1"/>
</dbReference>
<dbReference type="CDD" id="cd16035">
    <property type="entry name" value="sulfatase_like"/>
    <property type="match status" value="1"/>
</dbReference>
<sequence>MDGTTHPVTAPSRRGLLAAAVAGLGAPRAAGAQPVAAPGLALRGGVNRPPNLLFVFTDQERYAARWPAGLSLPAHERLARAGVTFNAHHCPAVMCTSSRAVLLTGLQTPDNGMFENTDVPWISKLSPDIPTIGHMLRQAGYYTAYKGKWHLNDSFDSAEPERLFTREMEEHGFADYNGVGDIIGHALGGYQFDHLIAGSAVTWLRRHGRVLEGESKPWALFVSLVNPHDVMFFNTDAPGQAVQDSGTLIQRPQRAPDHALYRATWDTPTPPTLTEPFDAPGRPAAHREFHRMWNIVLGHIPPEPERWRRFHDYYINCLRNVDNSLSALLAELDLLRLTDRTAVVFTADHGEMAGAHGLHGKGPFAYRETTHLPLYVTHPDVRGGQDCRALSGHIDMVPTLLGMAGVAPGRVAELAGRALPGKDLTPLLANPGAAGPNTLREGVLFTYSGLSTNDASLWQAVATARAAGKDPKAELRRQGFQSDLTKRGSLRSVFDGRYRFTRYFAPTQRNRPATLDELYRWNDVELFDLESDPAETRNLAADRVANAALVEAMRARLERAITAEIGSDDGREMPDFPRVEWSLDRADL</sequence>
<dbReference type="PANTHER" id="PTHR46615">
    <property type="entry name" value="ARYLSULFATASE K"/>
    <property type="match status" value="1"/>
</dbReference>